<evidence type="ECO:0000256" key="1">
    <source>
        <dbReference type="SAM" id="Phobius"/>
    </source>
</evidence>
<sequence>MMLVTLPLPVVLVDELIWPNAQDIHLPIQIQYSKLKSQAQSRRKIQLKDHSEVRISFPINTSSSDTLVKDTTGSPPVAAVGLPSPRRRRHCFLHPRRRQTFFLLANVLFFLPVAGILLNSFVTG</sequence>
<feature type="transmembrane region" description="Helical" evidence="1">
    <location>
        <begin position="101"/>
        <end position="122"/>
    </location>
</feature>
<keyword evidence="1" id="KW-0812">Transmembrane</keyword>
<evidence type="ECO:0000313" key="3">
    <source>
        <dbReference type="Proteomes" id="UP001157418"/>
    </source>
</evidence>
<dbReference type="Proteomes" id="UP001157418">
    <property type="component" value="Unassembled WGS sequence"/>
</dbReference>
<name>A0AAU9MWP2_9ASTR</name>
<accession>A0AAU9MWP2</accession>
<protein>
    <submittedName>
        <fullName evidence="2">Uncharacterized protein</fullName>
    </submittedName>
</protein>
<keyword evidence="1" id="KW-1133">Transmembrane helix</keyword>
<comment type="caution">
    <text evidence="2">The sequence shown here is derived from an EMBL/GenBank/DDBJ whole genome shotgun (WGS) entry which is preliminary data.</text>
</comment>
<keyword evidence="3" id="KW-1185">Reference proteome</keyword>
<evidence type="ECO:0000313" key="2">
    <source>
        <dbReference type="EMBL" id="CAH1425053.1"/>
    </source>
</evidence>
<reference evidence="2 3" key="1">
    <citation type="submission" date="2022-01" db="EMBL/GenBank/DDBJ databases">
        <authorList>
            <person name="Xiong W."/>
            <person name="Schranz E."/>
        </authorList>
    </citation>
    <scope>NUCLEOTIDE SEQUENCE [LARGE SCALE GENOMIC DNA]</scope>
</reference>
<keyword evidence="1" id="KW-0472">Membrane</keyword>
<organism evidence="2 3">
    <name type="scientific">Lactuca virosa</name>
    <dbReference type="NCBI Taxonomy" id="75947"/>
    <lineage>
        <taxon>Eukaryota</taxon>
        <taxon>Viridiplantae</taxon>
        <taxon>Streptophyta</taxon>
        <taxon>Embryophyta</taxon>
        <taxon>Tracheophyta</taxon>
        <taxon>Spermatophyta</taxon>
        <taxon>Magnoliopsida</taxon>
        <taxon>eudicotyledons</taxon>
        <taxon>Gunneridae</taxon>
        <taxon>Pentapetalae</taxon>
        <taxon>asterids</taxon>
        <taxon>campanulids</taxon>
        <taxon>Asterales</taxon>
        <taxon>Asteraceae</taxon>
        <taxon>Cichorioideae</taxon>
        <taxon>Cichorieae</taxon>
        <taxon>Lactucinae</taxon>
        <taxon>Lactuca</taxon>
    </lineage>
</organism>
<dbReference type="EMBL" id="CAKMRJ010002154">
    <property type="protein sequence ID" value="CAH1425053.1"/>
    <property type="molecule type" value="Genomic_DNA"/>
</dbReference>
<dbReference type="AlphaFoldDB" id="A0AAU9MWP2"/>
<proteinExistence type="predicted"/>
<gene>
    <name evidence="2" type="ORF">LVIROSA_LOCUS12216</name>
</gene>